<evidence type="ECO:0000313" key="1">
    <source>
        <dbReference type="EMBL" id="GME77464.1"/>
    </source>
</evidence>
<reference evidence="1" key="1">
    <citation type="submission" date="2023-04" db="EMBL/GenBank/DDBJ databases">
        <title>Ambrosiozyma monospora NBRC 10751.</title>
        <authorList>
            <person name="Ichikawa N."/>
            <person name="Sato H."/>
            <person name="Tonouchi N."/>
        </authorList>
    </citation>
    <scope>NUCLEOTIDE SEQUENCE</scope>
    <source>
        <strain evidence="1">NBRC 10751</strain>
    </source>
</reference>
<name>A0ACB5SZF7_AMBMO</name>
<gene>
    <name evidence="1" type="ORF">Amon02_000304600</name>
</gene>
<keyword evidence="2" id="KW-1185">Reference proteome</keyword>
<protein>
    <submittedName>
        <fullName evidence="1">Unnamed protein product</fullName>
    </submittedName>
</protein>
<dbReference type="EMBL" id="BSXS01001858">
    <property type="protein sequence ID" value="GME77464.1"/>
    <property type="molecule type" value="Genomic_DNA"/>
</dbReference>
<evidence type="ECO:0000313" key="2">
    <source>
        <dbReference type="Proteomes" id="UP001165064"/>
    </source>
</evidence>
<comment type="caution">
    <text evidence="1">The sequence shown here is derived from an EMBL/GenBank/DDBJ whole genome shotgun (WGS) entry which is preliminary data.</text>
</comment>
<dbReference type="Proteomes" id="UP001165064">
    <property type="component" value="Unassembled WGS sequence"/>
</dbReference>
<proteinExistence type="predicted"/>
<organism evidence="1 2">
    <name type="scientific">Ambrosiozyma monospora</name>
    <name type="common">Yeast</name>
    <name type="synonym">Endomycopsis monosporus</name>
    <dbReference type="NCBI Taxonomy" id="43982"/>
    <lineage>
        <taxon>Eukaryota</taxon>
        <taxon>Fungi</taxon>
        <taxon>Dikarya</taxon>
        <taxon>Ascomycota</taxon>
        <taxon>Saccharomycotina</taxon>
        <taxon>Pichiomycetes</taxon>
        <taxon>Pichiales</taxon>
        <taxon>Pichiaceae</taxon>
        <taxon>Ambrosiozyma</taxon>
    </lineage>
</organism>
<accession>A0ACB5SZF7</accession>
<sequence>MSLLLNPVVGESSSMPLVFEPSGVTVSLPPFGAGSSGMINEVAGVFESSSTVQSCVAGLSRHAGSVPFGAGSSSVINGVAGVFDSSGTIPFGVQSSDVAGLSRPAGSIPFGVQSPGVAVNGVAGESISSSFMPFQSNVVLNYTADGSSFVNWVPAGIRTGSSIHVPIDVDSYTVNNGPVGTSEISVAEPPVVNKRKRKLPHKNKNTQTGSGKKKKKRKVNPPQAAPTPDPVDDLFNFNYR</sequence>